<organism evidence="4 5">
    <name type="scientific">Sporichthya brevicatena</name>
    <dbReference type="NCBI Taxonomy" id="171442"/>
    <lineage>
        <taxon>Bacteria</taxon>
        <taxon>Bacillati</taxon>
        <taxon>Actinomycetota</taxon>
        <taxon>Actinomycetes</taxon>
        <taxon>Sporichthyales</taxon>
        <taxon>Sporichthyaceae</taxon>
        <taxon>Sporichthya</taxon>
    </lineage>
</organism>
<reference evidence="5" key="1">
    <citation type="journal article" date="2019" name="Int. J. Syst. Evol. Microbiol.">
        <title>The Global Catalogue of Microorganisms (GCM) 10K type strain sequencing project: providing services to taxonomists for standard genome sequencing and annotation.</title>
        <authorList>
            <consortium name="The Broad Institute Genomics Platform"/>
            <consortium name="The Broad Institute Genome Sequencing Center for Infectious Disease"/>
            <person name="Wu L."/>
            <person name="Ma J."/>
        </authorList>
    </citation>
    <scope>NUCLEOTIDE SEQUENCE [LARGE SCALE GENOMIC DNA]</scope>
    <source>
        <strain evidence="5">JCM 10671</strain>
    </source>
</reference>
<dbReference type="PANTHER" id="PTHR33744:SF7">
    <property type="entry name" value="PUCR FAMILY TRANSCRIPTIONAL REGULATOR"/>
    <property type="match status" value="1"/>
</dbReference>
<evidence type="ECO:0000259" key="3">
    <source>
        <dbReference type="Pfam" id="PF17853"/>
    </source>
</evidence>
<dbReference type="InterPro" id="IPR025736">
    <property type="entry name" value="PucR_C-HTH_dom"/>
</dbReference>
<dbReference type="Gene3D" id="1.10.10.2840">
    <property type="entry name" value="PucR C-terminal helix-turn-helix domain"/>
    <property type="match status" value="1"/>
</dbReference>
<dbReference type="Pfam" id="PF17853">
    <property type="entry name" value="GGDEF_2"/>
    <property type="match status" value="1"/>
</dbReference>
<dbReference type="PANTHER" id="PTHR33744">
    <property type="entry name" value="CARBOHYDRATE DIACID REGULATOR"/>
    <property type="match status" value="1"/>
</dbReference>
<name>A0ABP3SKC3_9ACTN</name>
<keyword evidence="5" id="KW-1185">Reference proteome</keyword>
<accession>A0ABP3SKC3</accession>
<proteinExistence type="inferred from homology"/>
<evidence type="ECO:0000256" key="1">
    <source>
        <dbReference type="ARBA" id="ARBA00006754"/>
    </source>
</evidence>
<dbReference type="InterPro" id="IPR041522">
    <property type="entry name" value="CdaR_GGDEF"/>
</dbReference>
<feature type="domain" description="CdaR GGDEF-like" evidence="3">
    <location>
        <begin position="169"/>
        <end position="280"/>
    </location>
</feature>
<gene>
    <name evidence="4" type="primary">fasR</name>
    <name evidence="4" type="ORF">GCM10009547_48500</name>
</gene>
<dbReference type="RefSeq" id="WP_344609727.1">
    <property type="nucleotide sequence ID" value="NZ_BAAAHE010000063.1"/>
</dbReference>
<evidence type="ECO:0000259" key="2">
    <source>
        <dbReference type="Pfam" id="PF13556"/>
    </source>
</evidence>
<protein>
    <submittedName>
        <fullName evidence="4">Fatty acid biosynthesis transcriptional regulator FasR</fullName>
    </submittedName>
</protein>
<evidence type="ECO:0000313" key="4">
    <source>
        <dbReference type="EMBL" id="GAA0638596.1"/>
    </source>
</evidence>
<dbReference type="InterPro" id="IPR042070">
    <property type="entry name" value="PucR_C-HTH_sf"/>
</dbReference>
<dbReference type="EMBL" id="BAAAHE010000063">
    <property type="protein sequence ID" value="GAA0638596.1"/>
    <property type="molecule type" value="Genomic_DNA"/>
</dbReference>
<comment type="caution">
    <text evidence="4">The sequence shown here is derived from an EMBL/GenBank/DDBJ whole genome shotgun (WGS) entry which is preliminary data.</text>
</comment>
<dbReference type="InterPro" id="IPR051448">
    <property type="entry name" value="CdaR-like_regulators"/>
</dbReference>
<dbReference type="Pfam" id="PF13556">
    <property type="entry name" value="HTH_30"/>
    <property type="match status" value="1"/>
</dbReference>
<dbReference type="Proteomes" id="UP001500957">
    <property type="component" value="Unassembled WGS sequence"/>
</dbReference>
<sequence length="389" mass="40660">MSPPRASAVHAEHEATVRRVEQAAGQISAAAVDAMNSQLLWYRELPAERRSLIGLIVTAGLTSFTSWLRDPEAGAQLPTDVFAAAPPEMARAVSLPQTVELVRLTVEVLERQVDDLAAPGEADWLRTAVLRYSRELAFAAAQVYATAAEARGAWDARLEALIVDAVLRGEPDEALNSRAAAVGWSHPGPVTVAAGLSPDGDPADVVRAVQRAARHADLDVLVGVQGERLLVILGGVTDLRAAGRAVVDRFGPGPVVVGPLVPDLGSATGSAAAALSGLRAVAAWPAAPRPVEADDLLPERALAGDAAARRALVEDFYEPLATAGSSILETVGTFLELAGSLEATARALFVHPNTVRYRLRRAAEITGAVPGTARGAYALRLALTLGRLP</sequence>
<feature type="domain" description="PucR C-terminal helix-turn-helix" evidence="2">
    <location>
        <begin position="328"/>
        <end position="384"/>
    </location>
</feature>
<evidence type="ECO:0000313" key="5">
    <source>
        <dbReference type="Proteomes" id="UP001500957"/>
    </source>
</evidence>
<comment type="similarity">
    <text evidence="1">Belongs to the CdaR family.</text>
</comment>